<reference evidence="4 5" key="1">
    <citation type="submission" date="2024-01" db="EMBL/GenBank/DDBJ databases">
        <title>The complete chloroplast genome sequence of Lithospermum erythrorhizon: insights into the phylogenetic relationship among Boraginaceae species and the maternal lineages of purple gromwells.</title>
        <authorList>
            <person name="Okada T."/>
            <person name="Watanabe K."/>
        </authorList>
    </citation>
    <scope>NUCLEOTIDE SEQUENCE [LARGE SCALE GENOMIC DNA]</scope>
</reference>
<evidence type="ECO:0000313" key="5">
    <source>
        <dbReference type="Proteomes" id="UP001454036"/>
    </source>
</evidence>
<dbReference type="GO" id="GO:0003676">
    <property type="term" value="F:nucleic acid binding"/>
    <property type="evidence" value="ECO:0007669"/>
    <property type="project" value="InterPro"/>
</dbReference>
<accession>A0AAV3QG56</accession>
<dbReference type="InterPro" id="IPR040256">
    <property type="entry name" value="At4g02000-like"/>
</dbReference>
<dbReference type="InterPro" id="IPR025836">
    <property type="entry name" value="Zn_knuckle_CX2CX4HX4C"/>
</dbReference>
<gene>
    <name evidence="4" type="ORF">LIER_18576</name>
</gene>
<keyword evidence="5" id="KW-1185">Reference proteome</keyword>
<dbReference type="PROSITE" id="PS50158">
    <property type="entry name" value="ZF_CCHC"/>
    <property type="match status" value="1"/>
</dbReference>
<keyword evidence="1" id="KW-0479">Metal-binding</keyword>
<dbReference type="EMBL" id="BAABME010004475">
    <property type="protein sequence ID" value="GAA0162495.1"/>
    <property type="molecule type" value="Genomic_DNA"/>
</dbReference>
<dbReference type="Proteomes" id="UP001454036">
    <property type="component" value="Unassembled WGS sequence"/>
</dbReference>
<dbReference type="AlphaFoldDB" id="A0AAV3QG56"/>
<dbReference type="GO" id="GO:0008270">
    <property type="term" value="F:zinc ion binding"/>
    <property type="evidence" value="ECO:0007669"/>
    <property type="project" value="UniProtKB-KW"/>
</dbReference>
<name>A0AAV3QG56_LITER</name>
<organism evidence="4 5">
    <name type="scientific">Lithospermum erythrorhizon</name>
    <name type="common">Purple gromwell</name>
    <name type="synonym">Lithospermum officinale var. erythrorhizon</name>
    <dbReference type="NCBI Taxonomy" id="34254"/>
    <lineage>
        <taxon>Eukaryota</taxon>
        <taxon>Viridiplantae</taxon>
        <taxon>Streptophyta</taxon>
        <taxon>Embryophyta</taxon>
        <taxon>Tracheophyta</taxon>
        <taxon>Spermatophyta</taxon>
        <taxon>Magnoliopsida</taxon>
        <taxon>eudicotyledons</taxon>
        <taxon>Gunneridae</taxon>
        <taxon>Pentapetalae</taxon>
        <taxon>asterids</taxon>
        <taxon>lamiids</taxon>
        <taxon>Boraginales</taxon>
        <taxon>Boraginaceae</taxon>
        <taxon>Boraginoideae</taxon>
        <taxon>Lithospermeae</taxon>
        <taxon>Lithospermum</taxon>
    </lineage>
</organism>
<evidence type="ECO:0000256" key="1">
    <source>
        <dbReference type="PROSITE-ProRule" id="PRU00047"/>
    </source>
</evidence>
<keyword evidence="1" id="KW-0862">Zinc</keyword>
<keyword evidence="2" id="KW-0812">Transmembrane</keyword>
<keyword evidence="1" id="KW-0863">Zinc-finger</keyword>
<feature type="transmembrane region" description="Helical" evidence="2">
    <location>
        <begin position="7"/>
        <end position="33"/>
    </location>
</feature>
<evidence type="ECO:0000259" key="3">
    <source>
        <dbReference type="PROSITE" id="PS50158"/>
    </source>
</evidence>
<dbReference type="PANTHER" id="PTHR31286">
    <property type="entry name" value="GLYCINE-RICH CELL WALL STRUCTURAL PROTEIN 1.8-LIKE"/>
    <property type="match status" value="1"/>
</dbReference>
<keyword evidence="2" id="KW-1133">Transmembrane helix</keyword>
<evidence type="ECO:0000256" key="2">
    <source>
        <dbReference type="SAM" id="Phobius"/>
    </source>
</evidence>
<keyword evidence="2" id="KW-0472">Membrane</keyword>
<dbReference type="PANTHER" id="PTHR31286:SF167">
    <property type="entry name" value="OS09G0268800 PROTEIN"/>
    <property type="match status" value="1"/>
</dbReference>
<evidence type="ECO:0000313" key="4">
    <source>
        <dbReference type="EMBL" id="GAA0162495.1"/>
    </source>
</evidence>
<dbReference type="Pfam" id="PF14392">
    <property type="entry name" value="zf-CCHC_4"/>
    <property type="match status" value="1"/>
</dbReference>
<proteinExistence type="predicted"/>
<feature type="domain" description="CCHC-type" evidence="3">
    <location>
        <begin position="162"/>
        <end position="175"/>
    </location>
</feature>
<sequence length="207" mass="23837">MAFYRSCYACFGFSDKIVSLVLSCVTIVTYSFILNGEQFGFVMPHRDIRQGDALSPYLFLFCAEALNCLINKEERNGRIRFWVQIWNVPHRYLTRTTAENLGNRLGNVTKVDIDMEGHIRGSFLRVRIRLNVERPLKRLIKSVMGGKEVTLQLTYERLPNFCYACGKLEHVIRECELVADGFVDMEDENALQYGSWLRAKSGMGENT</sequence>
<comment type="caution">
    <text evidence="4">The sequence shown here is derived from an EMBL/GenBank/DDBJ whole genome shotgun (WGS) entry which is preliminary data.</text>
</comment>
<protein>
    <recommendedName>
        <fullName evidence="3">CCHC-type domain-containing protein</fullName>
    </recommendedName>
</protein>
<dbReference type="InterPro" id="IPR001878">
    <property type="entry name" value="Znf_CCHC"/>
</dbReference>